<dbReference type="OrthoDB" id="5784079at2759"/>
<dbReference type="InterPro" id="IPR036047">
    <property type="entry name" value="F-box-like_dom_sf"/>
</dbReference>
<protein>
    <submittedName>
        <fullName evidence="4">F-box domain-containing protein</fullName>
    </submittedName>
</protein>
<reference evidence="2 3" key="2">
    <citation type="submission" date="2018-11" db="EMBL/GenBank/DDBJ databases">
        <authorList>
            <consortium name="Pathogen Informatics"/>
        </authorList>
    </citation>
    <scope>NUCLEOTIDE SEQUENCE [LARGE SCALE GENOMIC DNA]</scope>
</reference>
<feature type="domain" description="F-box" evidence="1">
    <location>
        <begin position="75"/>
        <end position="122"/>
    </location>
</feature>
<name>A0A0N5D643_THECL</name>
<dbReference type="InterPro" id="IPR032675">
    <property type="entry name" value="LRR_dom_sf"/>
</dbReference>
<dbReference type="STRING" id="103827.A0A0N5D643"/>
<dbReference type="SUPFAM" id="SSF52047">
    <property type="entry name" value="RNI-like"/>
    <property type="match status" value="1"/>
</dbReference>
<proteinExistence type="predicted"/>
<dbReference type="OMA" id="GSHIGND"/>
<organism evidence="4">
    <name type="scientific">Thelazia callipaeda</name>
    <name type="common">Oriental eyeworm</name>
    <name type="synonym">Parasitic nematode</name>
    <dbReference type="NCBI Taxonomy" id="103827"/>
    <lineage>
        <taxon>Eukaryota</taxon>
        <taxon>Metazoa</taxon>
        <taxon>Ecdysozoa</taxon>
        <taxon>Nematoda</taxon>
        <taxon>Chromadorea</taxon>
        <taxon>Rhabditida</taxon>
        <taxon>Spirurina</taxon>
        <taxon>Spiruromorpha</taxon>
        <taxon>Thelazioidea</taxon>
        <taxon>Thelaziidae</taxon>
        <taxon>Thelazia</taxon>
    </lineage>
</organism>
<gene>
    <name evidence="2" type="ORF">TCLT_LOCUS8481</name>
</gene>
<reference evidence="4" key="1">
    <citation type="submission" date="2017-02" db="UniProtKB">
        <authorList>
            <consortium name="WormBaseParasite"/>
        </authorList>
    </citation>
    <scope>IDENTIFICATION</scope>
</reference>
<dbReference type="InterPro" id="IPR001810">
    <property type="entry name" value="F-box_dom"/>
</dbReference>
<evidence type="ECO:0000313" key="3">
    <source>
        <dbReference type="Proteomes" id="UP000276776"/>
    </source>
</evidence>
<evidence type="ECO:0000313" key="4">
    <source>
        <dbReference type="WBParaSite" id="TCLT_0000849201-mRNA-1"/>
    </source>
</evidence>
<dbReference type="AlphaFoldDB" id="A0A0N5D643"/>
<evidence type="ECO:0000313" key="2">
    <source>
        <dbReference type="EMBL" id="VDN06044.1"/>
    </source>
</evidence>
<keyword evidence="3" id="KW-1185">Reference proteome</keyword>
<sequence>MDAITDSPGKYWPVSRKYDRINRNYKFPKKPCPFRMKKYYPVIRTSDPDTKRRLAAMCDYYPKVDLHARSDQGMRTVINDLPDDVFLIIFQYFHPIQLIQSISLVCHRWHYLANNPILFTEVRILIDGVSIPSGCAKNFLQKISNHAKKICLISSFTSPSSQIDQLFDLCLPKVTYLDLTSLFDLEMNFALLKKISTCFPNVETLHFNKNSLLEEYDGILKMIFEDNKIFPKLLNFFIYNDDRSFSDNSALYSPCCRPLNMLNLISLFSLKKRKNYFPSKLKCLTLRSFPMLQTSFLDCIDASCPELRALDIAGSKLDHEKILFHIITCFRNLMYLNLSDLGSAYTNKVWWKLGKSEDKLPKLRFLKLHNNEICMKALMTLNLKRPKLLITVEKLSIINWTLTGNDITFHKQFDGDLNALECDLCQINELRAGFMTSALPYLLK</sequence>
<dbReference type="PROSITE" id="PS50181">
    <property type="entry name" value="FBOX"/>
    <property type="match status" value="1"/>
</dbReference>
<dbReference type="EMBL" id="UYYF01004638">
    <property type="protein sequence ID" value="VDN06044.1"/>
    <property type="molecule type" value="Genomic_DNA"/>
</dbReference>
<dbReference type="Gene3D" id="1.20.1280.50">
    <property type="match status" value="1"/>
</dbReference>
<dbReference type="Pfam" id="PF12937">
    <property type="entry name" value="F-box-like"/>
    <property type="match status" value="1"/>
</dbReference>
<dbReference type="WBParaSite" id="TCLT_0000849201-mRNA-1">
    <property type="protein sequence ID" value="TCLT_0000849201-mRNA-1"/>
    <property type="gene ID" value="TCLT_0000849201"/>
</dbReference>
<dbReference type="CDD" id="cd09917">
    <property type="entry name" value="F-box_SF"/>
    <property type="match status" value="1"/>
</dbReference>
<dbReference type="Gene3D" id="3.80.10.10">
    <property type="entry name" value="Ribonuclease Inhibitor"/>
    <property type="match status" value="1"/>
</dbReference>
<dbReference type="Proteomes" id="UP000276776">
    <property type="component" value="Unassembled WGS sequence"/>
</dbReference>
<accession>A0A0N5D643</accession>
<dbReference type="SUPFAM" id="SSF81383">
    <property type="entry name" value="F-box domain"/>
    <property type="match status" value="1"/>
</dbReference>
<evidence type="ECO:0000259" key="1">
    <source>
        <dbReference type="PROSITE" id="PS50181"/>
    </source>
</evidence>